<feature type="repeat" description="TPR" evidence="1">
    <location>
        <begin position="49"/>
        <end position="82"/>
    </location>
</feature>
<dbReference type="Pfam" id="PF14559">
    <property type="entry name" value="TPR_19"/>
    <property type="match status" value="1"/>
</dbReference>
<name>A0ABS6N1J2_9GAMM</name>
<dbReference type="InterPro" id="IPR019734">
    <property type="entry name" value="TPR_rpt"/>
</dbReference>
<evidence type="ECO:0000313" key="3">
    <source>
        <dbReference type="Proteomes" id="UP000813068"/>
    </source>
</evidence>
<dbReference type="Pfam" id="PF13432">
    <property type="entry name" value="TPR_16"/>
    <property type="match status" value="2"/>
</dbReference>
<feature type="repeat" description="TPR" evidence="1">
    <location>
        <begin position="242"/>
        <end position="275"/>
    </location>
</feature>
<keyword evidence="1" id="KW-0802">TPR repeat</keyword>
<organism evidence="2 3">
    <name type="scientific">Geopseudomonas aromaticivorans</name>
    <dbReference type="NCBI Taxonomy" id="2849492"/>
    <lineage>
        <taxon>Bacteria</taxon>
        <taxon>Pseudomonadati</taxon>
        <taxon>Pseudomonadota</taxon>
        <taxon>Gammaproteobacteria</taxon>
        <taxon>Pseudomonadales</taxon>
        <taxon>Pseudomonadaceae</taxon>
        <taxon>Geopseudomonas</taxon>
    </lineage>
</organism>
<dbReference type="SMART" id="SM00028">
    <property type="entry name" value="TPR"/>
    <property type="match status" value="6"/>
</dbReference>
<feature type="repeat" description="TPR" evidence="1">
    <location>
        <begin position="174"/>
        <end position="207"/>
    </location>
</feature>
<sequence>MHRIALLAALAATLAGCQTTGESIGKSRNDLYDGGRSVLYQVQKGADTPEQAMRMAAAAYSAGDTDQALYQYLRASELDPKRYDALVWVGRIHRERGNNPLAERALNDVLKVEPGNLEALSELGTLQIAMRRYPEAAKTLGGALRLDQQRFGGVVPAGELTDPGVLMVDDKSPLRVYNGLGVLADLRNEFDRAHVYYRLALQISPRSAMAANSLGYSHYLAGEWPAARQAYQQALGFDASYKPAWRNYGMLLARMGNYEEALSAFEQVETRAEASNDVGYVCLIEGNLEQAELFFRSAIDQSPAHYEVASQNLKRVEQIRRIRNNDAGGGSDVSRMSTPVAPAAGPLTIPSAVPLAASTPMVSTVSLPSPLQTGTP</sequence>
<dbReference type="PANTHER" id="PTHR12558:SF13">
    <property type="entry name" value="CELL DIVISION CYCLE PROTEIN 27 HOMOLOG"/>
    <property type="match status" value="1"/>
</dbReference>
<dbReference type="PROSITE" id="PS50005">
    <property type="entry name" value="TPR"/>
    <property type="match status" value="3"/>
</dbReference>
<dbReference type="EMBL" id="JAHRGL010000057">
    <property type="protein sequence ID" value="MBV2134509.1"/>
    <property type="molecule type" value="Genomic_DNA"/>
</dbReference>
<accession>A0ABS6N1J2</accession>
<protein>
    <submittedName>
        <fullName evidence="2">Tetratricopeptide repeat protein</fullName>
    </submittedName>
</protein>
<dbReference type="Proteomes" id="UP000813068">
    <property type="component" value="Unassembled WGS sequence"/>
</dbReference>
<gene>
    <name evidence="2" type="ORF">KRX52_17155</name>
</gene>
<dbReference type="PROSITE" id="PS51257">
    <property type="entry name" value="PROKAR_LIPOPROTEIN"/>
    <property type="match status" value="1"/>
</dbReference>
<keyword evidence="3" id="KW-1185">Reference proteome</keyword>
<dbReference type="PANTHER" id="PTHR12558">
    <property type="entry name" value="CELL DIVISION CYCLE 16,23,27"/>
    <property type="match status" value="1"/>
</dbReference>
<evidence type="ECO:0000256" key="1">
    <source>
        <dbReference type="PROSITE-ProRule" id="PRU00339"/>
    </source>
</evidence>
<comment type="caution">
    <text evidence="2">The sequence shown here is derived from an EMBL/GenBank/DDBJ whole genome shotgun (WGS) entry which is preliminary data.</text>
</comment>
<proteinExistence type="predicted"/>
<reference evidence="2 3" key="1">
    <citation type="submission" date="2021-06" db="EMBL/GenBank/DDBJ databases">
        <title>Differences between aerobic and microaerobic xylene degrading microbial communities.</title>
        <authorList>
            <person name="Banerjee S."/>
            <person name="Tancsics A."/>
        </authorList>
    </citation>
    <scope>NUCLEOTIDE SEQUENCE [LARGE SCALE GENOMIC DNA]</scope>
    <source>
        <strain evidence="2 3">MAP12</strain>
    </source>
</reference>
<evidence type="ECO:0000313" key="2">
    <source>
        <dbReference type="EMBL" id="MBV2134509.1"/>
    </source>
</evidence>